<gene>
    <name evidence="2" type="ORF">EPI10_021751</name>
</gene>
<evidence type="ECO:0000313" key="3">
    <source>
        <dbReference type="Proteomes" id="UP000325315"/>
    </source>
</evidence>
<dbReference type="Proteomes" id="UP000325315">
    <property type="component" value="Unassembled WGS sequence"/>
</dbReference>
<accession>A0A5B6WI77</accession>
<comment type="caution">
    <text evidence="2">The sequence shown here is derived from an EMBL/GenBank/DDBJ whole genome shotgun (WGS) entry which is preliminary data.</text>
</comment>
<dbReference type="PANTHER" id="PTHR33067">
    <property type="entry name" value="RNA-DIRECTED DNA POLYMERASE-RELATED"/>
    <property type="match status" value="1"/>
</dbReference>
<dbReference type="PANTHER" id="PTHR33067:SF31">
    <property type="entry name" value="RNA-DIRECTED DNA POLYMERASE"/>
    <property type="match status" value="1"/>
</dbReference>
<name>A0A5B6WI77_9ROSI</name>
<organism evidence="2 3">
    <name type="scientific">Gossypium australe</name>
    <dbReference type="NCBI Taxonomy" id="47621"/>
    <lineage>
        <taxon>Eukaryota</taxon>
        <taxon>Viridiplantae</taxon>
        <taxon>Streptophyta</taxon>
        <taxon>Embryophyta</taxon>
        <taxon>Tracheophyta</taxon>
        <taxon>Spermatophyta</taxon>
        <taxon>Magnoliopsida</taxon>
        <taxon>eudicotyledons</taxon>
        <taxon>Gunneridae</taxon>
        <taxon>Pentapetalae</taxon>
        <taxon>rosids</taxon>
        <taxon>malvids</taxon>
        <taxon>Malvales</taxon>
        <taxon>Malvaceae</taxon>
        <taxon>Malvoideae</taxon>
        <taxon>Gossypium</taxon>
    </lineage>
</organism>
<feature type="compositionally biased region" description="Pro residues" evidence="1">
    <location>
        <begin position="85"/>
        <end position="96"/>
    </location>
</feature>
<keyword evidence="3" id="KW-1185">Reference proteome</keyword>
<protein>
    <submittedName>
        <fullName evidence="2">Integrase, catalytic core</fullName>
    </submittedName>
</protein>
<sequence length="277" mass="31425">MWRKCPYHGLQDWLQLQVLYNGLDRNLCSSLDGASTGAFMSKIYVEKEVGEKDKSIHTPNVGDGVLEKERPNSEPTQVEPEDRTIPPPPPSTKPIPFPYCLEEKKKRDHENSLDFLKMFKALNVNLPFLEILEKISKYTKFLKDVISCTRKIGKGEKFALNEECSAVVSRRVPPKLKDPSCFTIPIEIGRVSFRKALCDLGAIINLMVVDFIMLNFEEDLEVLILLRRPFLTTSRVTIDVGQGALTMGIEVETKDSNVLSLILDLMRCFHHKSISAK</sequence>
<dbReference type="AlphaFoldDB" id="A0A5B6WI77"/>
<evidence type="ECO:0000313" key="2">
    <source>
        <dbReference type="EMBL" id="KAA3481380.1"/>
    </source>
</evidence>
<feature type="region of interest" description="Disordered" evidence="1">
    <location>
        <begin position="54"/>
        <end position="96"/>
    </location>
</feature>
<dbReference type="OrthoDB" id="696150at2759"/>
<dbReference type="EMBL" id="SMMG02000003">
    <property type="protein sequence ID" value="KAA3481380.1"/>
    <property type="molecule type" value="Genomic_DNA"/>
</dbReference>
<evidence type="ECO:0000256" key="1">
    <source>
        <dbReference type="SAM" id="MobiDB-lite"/>
    </source>
</evidence>
<proteinExistence type="predicted"/>
<reference evidence="3" key="1">
    <citation type="journal article" date="2019" name="Plant Biotechnol. J.">
        <title>Genome sequencing of the Australian wild diploid species Gossypium australe highlights disease resistance and delayed gland morphogenesis.</title>
        <authorList>
            <person name="Cai Y."/>
            <person name="Cai X."/>
            <person name="Wang Q."/>
            <person name="Wang P."/>
            <person name="Zhang Y."/>
            <person name="Cai C."/>
            <person name="Xu Y."/>
            <person name="Wang K."/>
            <person name="Zhou Z."/>
            <person name="Wang C."/>
            <person name="Geng S."/>
            <person name="Li B."/>
            <person name="Dong Q."/>
            <person name="Hou Y."/>
            <person name="Wang H."/>
            <person name="Ai P."/>
            <person name="Liu Z."/>
            <person name="Yi F."/>
            <person name="Sun M."/>
            <person name="An G."/>
            <person name="Cheng J."/>
            <person name="Zhang Y."/>
            <person name="Shi Q."/>
            <person name="Xie Y."/>
            <person name="Shi X."/>
            <person name="Chang Y."/>
            <person name="Huang F."/>
            <person name="Chen Y."/>
            <person name="Hong S."/>
            <person name="Mi L."/>
            <person name="Sun Q."/>
            <person name="Zhang L."/>
            <person name="Zhou B."/>
            <person name="Peng R."/>
            <person name="Zhang X."/>
            <person name="Liu F."/>
        </authorList>
    </citation>
    <scope>NUCLEOTIDE SEQUENCE [LARGE SCALE GENOMIC DNA]</scope>
    <source>
        <strain evidence="3">cv. PA1801</strain>
    </source>
</reference>